<evidence type="ECO:0000313" key="3">
    <source>
        <dbReference type="EMBL" id="QDV41791.1"/>
    </source>
</evidence>
<dbReference type="OrthoDB" id="9804721at2"/>
<proteinExistence type="inferred from homology"/>
<dbReference type="AlphaFoldDB" id="A0A518HLQ9"/>
<dbReference type="PANTHER" id="PTHR46268">
    <property type="entry name" value="STRESS RESPONSE PROTEIN NHAX"/>
    <property type="match status" value="1"/>
</dbReference>
<protein>
    <submittedName>
        <fullName evidence="3">Universal stress protein family protein</fullName>
    </submittedName>
</protein>
<dbReference type="RefSeq" id="WP_145385475.1">
    <property type="nucleotide sequence ID" value="NZ_CP037423.1"/>
</dbReference>
<dbReference type="EMBL" id="CP037423">
    <property type="protein sequence ID" value="QDV41791.1"/>
    <property type="molecule type" value="Genomic_DNA"/>
</dbReference>
<feature type="domain" description="UspA" evidence="2">
    <location>
        <begin position="158"/>
        <end position="276"/>
    </location>
</feature>
<evidence type="ECO:0000256" key="1">
    <source>
        <dbReference type="ARBA" id="ARBA00008791"/>
    </source>
</evidence>
<gene>
    <name evidence="3" type="ORF">Enr13x_16340</name>
</gene>
<feature type="domain" description="UspA" evidence="2">
    <location>
        <begin position="8"/>
        <end position="120"/>
    </location>
</feature>
<reference evidence="3 4" key="1">
    <citation type="submission" date="2019-03" db="EMBL/GenBank/DDBJ databases">
        <title>Deep-cultivation of Planctomycetes and their phenomic and genomic characterization uncovers novel biology.</title>
        <authorList>
            <person name="Wiegand S."/>
            <person name="Jogler M."/>
            <person name="Boedeker C."/>
            <person name="Pinto D."/>
            <person name="Vollmers J."/>
            <person name="Rivas-Marin E."/>
            <person name="Kohn T."/>
            <person name="Peeters S.H."/>
            <person name="Heuer A."/>
            <person name="Rast P."/>
            <person name="Oberbeckmann S."/>
            <person name="Bunk B."/>
            <person name="Jeske O."/>
            <person name="Meyerdierks A."/>
            <person name="Storesund J.E."/>
            <person name="Kallscheuer N."/>
            <person name="Luecker S."/>
            <person name="Lage O.M."/>
            <person name="Pohl T."/>
            <person name="Merkel B.J."/>
            <person name="Hornburger P."/>
            <person name="Mueller R.-W."/>
            <person name="Bruemmer F."/>
            <person name="Labrenz M."/>
            <person name="Spormann A.M."/>
            <person name="Op den Camp H."/>
            <person name="Overmann J."/>
            <person name="Amann R."/>
            <person name="Jetten M.S.M."/>
            <person name="Mascher T."/>
            <person name="Medema M.H."/>
            <person name="Devos D.P."/>
            <person name="Kaster A.-K."/>
            <person name="Ovreas L."/>
            <person name="Rohde M."/>
            <person name="Galperin M.Y."/>
            <person name="Jogler C."/>
        </authorList>
    </citation>
    <scope>NUCLEOTIDE SEQUENCE [LARGE SCALE GENOMIC DNA]</scope>
    <source>
        <strain evidence="3 4">Enr13</strain>
    </source>
</reference>
<dbReference type="KEGG" id="snep:Enr13x_16340"/>
<name>A0A518HLQ9_9BACT</name>
<organism evidence="3 4">
    <name type="scientific">Stieleria neptunia</name>
    <dbReference type="NCBI Taxonomy" id="2527979"/>
    <lineage>
        <taxon>Bacteria</taxon>
        <taxon>Pseudomonadati</taxon>
        <taxon>Planctomycetota</taxon>
        <taxon>Planctomycetia</taxon>
        <taxon>Pirellulales</taxon>
        <taxon>Pirellulaceae</taxon>
        <taxon>Stieleria</taxon>
    </lineage>
</organism>
<dbReference type="PRINTS" id="PR01438">
    <property type="entry name" value="UNVRSLSTRESS"/>
</dbReference>
<dbReference type="CDD" id="cd00293">
    <property type="entry name" value="USP-like"/>
    <property type="match status" value="2"/>
</dbReference>
<accession>A0A518HLQ9</accession>
<keyword evidence="4" id="KW-1185">Reference proteome</keyword>
<sequence>MNQVSNLQRVLVAVGGSANGHVAVDYSIQLANRYGCRLVGIDIVDDDDTELAIYGVADEAAEAERQREIRQLRERARQNLDAFQQRCSAAGIQTDCCGKKGDVAEQLLTEAQRSDLIILSRETPFDSATSANTILGKLLHEASRPMITVPLALPQEDNVLVAYDGSRSAGQALFAFVALGIGGDRKVHVATAAFSAESARLIAQPAFDFLELHGIDCQLHAIEAENQVERALLSLAAELDAGLLVAGACGHSRIREFLLGSFTQKLIEASHLPLFLFH</sequence>
<evidence type="ECO:0000259" key="2">
    <source>
        <dbReference type="Pfam" id="PF00582"/>
    </source>
</evidence>
<dbReference type="Pfam" id="PF00582">
    <property type="entry name" value="Usp"/>
    <property type="match status" value="2"/>
</dbReference>
<dbReference type="PANTHER" id="PTHR46268:SF15">
    <property type="entry name" value="UNIVERSAL STRESS PROTEIN HP_0031"/>
    <property type="match status" value="1"/>
</dbReference>
<dbReference type="Gene3D" id="3.40.50.12370">
    <property type="match status" value="1"/>
</dbReference>
<dbReference type="InterPro" id="IPR006016">
    <property type="entry name" value="UspA"/>
</dbReference>
<dbReference type="InterPro" id="IPR006015">
    <property type="entry name" value="Universal_stress_UspA"/>
</dbReference>
<evidence type="ECO:0000313" key="4">
    <source>
        <dbReference type="Proteomes" id="UP000319004"/>
    </source>
</evidence>
<comment type="similarity">
    <text evidence="1">Belongs to the universal stress protein A family.</text>
</comment>
<dbReference type="SUPFAM" id="SSF52402">
    <property type="entry name" value="Adenine nucleotide alpha hydrolases-like"/>
    <property type="match status" value="2"/>
</dbReference>
<dbReference type="Proteomes" id="UP000319004">
    <property type="component" value="Chromosome"/>
</dbReference>